<proteinExistence type="predicted"/>
<evidence type="ECO:0000313" key="2">
    <source>
        <dbReference type="Proteomes" id="UP000008237"/>
    </source>
</evidence>
<dbReference type="STRING" id="610380.E2BDJ8"/>
<sequence>MKGRWKRKRVLGKWEQERGDLMKERGIGEERRETMGYKEVERKDRELLREERWRKIRESKYNKWYKFVKGEAIPEYLEKGWVEGRWRRVWRFRIGSEIRERKYWEKEEKRKCRMCGEEEETWEHVWEECMRWEGREEVGWAEIVEKMLGEGGEGEE</sequence>
<protein>
    <submittedName>
        <fullName evidence="1">Uncharacterized protein</fullName>
    </submittedName>
</protein>
<evidence type="ECO:0000313" key="1">
    <source>
        <dbReference type="EMBL" id="EFN86234.1"/>
    </source>
</evidence>
<accession>E2BDJ8</accession>
<gene>
    <name evidence="1" type="ORF">EAI_01473</name>
</gene>
<name>E2BDJ8_HARSA</name>
<organism evidence="2">
    <name type="scientific">Harpegnathos saltator</name>
    <name type="common">Jerdon's jumping ant</name>
    <dbReference type="NCBI Taxonomy" id="610380"/>
    <lineage>
        <taxon>Eukaryota</taxon>
        <taxon>Metazoa</taxon>
        <taxon>Ecdysozoa</taxon>
        <taxon>Arthropoda</taxon>
        <taxon>Hexapoda</taxon>
        <taxon>Insecta</taxon>
        <taxon>Pterygota</taxon>
        <taxon>Neoptera</taxon>
        <taxon>Endopterygota</taxon>
        <taxon>Hymenoptera</taxon>
        <taxon>Apocrita</taxon>
        <taxon>Aculeata</taxon>
        <taxon>Formicoidea</taxon>
        <taxon>Formicidae</taxon>
        <taxon>Ponerinae</taxon>
        <taxon>Ponerini</taxon>
        <taxon>Harpegnathos</taxon>
    </lineage>
</organism>
<dbReference type="Proteomes" id="UP000008237">
    <property type="component" value="Unassembled WGS sequence"/>
</dbReference>
<dbReference type="InParanoid" id="E2BDJ8"/>
<dbReference type="OMA" id="RIRECKY"/>
<dbReference type="EMBL" id="GL447655">
    <property type="protein sequence ID" value="EFN86234.1"/>
    <property type="molecule type" value="Genomic_DNA"/>
</dbReference>
<dbReference type="AlphaFoldDB" id="E2BDJ8"/>
<keyword evidence="2" id="KW-1185">Reference proteome</keyword>
<reference evidence="1 2" key="1">
    <citation type="journal article" date="2010" name="Science">
        <title>Genomic comparison of the ants Camponotus floridanus and Harpegnathos saltator.</title>
        <authorList>
            <person name="Bonasio R."/>
            <person name="Zhang G."/>
            <person name="Ye C."/>
            <person name="Mutti N.S."/>
            <person name="Fang X."/>
            <person name="Qin N."/>
            <person name="Donahue G."/>
            <person name="Yang P."/>
            <person name="Li Q."/>
            <person name="Li C."/>
            <person name="Zhang P."/>
            <person name="Huang Z."/>
            <person name="Berger S.L."/>
            <person name="Reinberg D."/>
            <person name="Wang J."/>
            <person name="Liebig J."/>
        </authorList>
    </citation>
    <scope>NUCLEOTIDE SEQUENCE [LARGE SCALE GENOMIC DNA]</scope>
    <source>
        <strain evidence="1 2">R22 G/1</strain>
    </source>
</reference>